<dbReference type="Gene3D" id="1.10.4100.10">
    <property type="entry name" value="2-methylcitrate dehydratase PrpD"/>
    <property type="match status" value="1"/>
</dbReference>
<proteinExistence type="inferred from homology"/>
<evidence type="ECO:0000256" key="1">
    <source>
        <dbReference type="ARBA" id="ARBA00006174"/>
    </source>
</evidence>
<dbReference type="PANTHER" id="PTHR16943:SF8">
    <property type="entry name" value="2-METHYLCITRATE DEHYDRATASE"/>
    <property type="match status" value="1"/>
</dbReference>
<organism evidence="4 5">
    <name type="scientific">Anaeroselena agilis</name>
    <dbReference type="NCBI Taxonomy" id="3063788"/>
    <lineage>
        <taxon>Bacteria</taxon>
        <taxon>Bacillati</taxon>
        <taxon>Bacillota</taxon>
        <taxon>Negativicutes</taxon>
        <taxon>Acetonemataceae</taxon>
        <taxon>Anaeroselena</taxon>
    </lineage>
</organism>
<feature type="domain" description="MmgE/PrpD C-terminal" evidence="3">
    <location>
        <begin position="267"/>
        <end position="425"/>
    </location>
</feature>
<dbReference type="InterPro" id="IPR045336">
    <property type="entry name" value="MmgE_PrpD_N"/>
</dbReference>
<dbReference type="InterPro" id="IPR042188">
    <property type="entry name" value="MmgE/PrpD_sf_2"/>
</dbReference>
<reference evidence="4 5" key="1">
    <citation type="submission" date="2023-07" db="EMBL/GenBank/DDBJ databases">
        <title>The novel representative of Negativicutes class, Anaeroselena agilis gen. nov. sp. nov.</title>
        <authorList>
            <person name="Prokofeva M.I."/>
            <person name="Elcheninov A.G."/>
            <person name="Klyukina A."/>
            <person name="Kublanov I.V."/>
            <person name="Frolov E.N."/>
            <person name="Podosokorskaya O.A."/>
        </authorList>
    </citation>
    <scope>NUCLEOTIDE SEQUENCE [LARGE SCALE GENOMIC DNA]</scope>
    <source>
        <strain evidence="4 5">4137-cl</strain>
    </source>
</reference>
<evidence type="ECO:0000259" key="3">
    <source>
        <dbReference type="Pfam" id="PF19305"/>
    </source>
</evidence>
<evidence type="ECO:0000259" key="2">
    <source>
        <dbReference type="Pfam" id="PF03972"/>
    </source>
</evidence>
<evidence type="ECO:0000313" key="4">
    <source>
        <dbReference type="EMBL" id="MDT8901728.1"/>
    </source>
</evidence>
<name>A0ABU3NZL5_9FIRM</name>
<accession>A0ABU3NZL5</accession>
<evidence type="ECO:0000313" key="5">
    <source>
        <dbReference type="Proteomes" id="UP001254848"/>
    </source>
</evidence>
<protein>
    <submittedName>
        <fullName evidence="4">MmgE/PrpD family protein</fullName>
    </submittedName>
</protein>
<dbReference type="EMBL" id="JAUOZS010000001">
    <property type="protein sequence ID" value="MDT8901728.1"/>
    <property type="molecule type" value="Genomic_DNA"/>
</dbReference>
<dbReference type="Proteomes" id="UP001254848">
    <property type="component" value="Unassembled WGS sequence"/>
</dbReference>
<dbReference type="Pfam" id="PF03972">
    <property type="entry name" value="MmgE_PrpD_N"/>
    <property type="match status" value="1"/>
</dbReference>
<comment type="caution">
    <text evidence="4">The sequence shown here is derived from an EMBL/GenBank/DDBJ whole genome shotgun (WGS) entry which is preliminary data.</text>
</comment>
<gene>
    <name evidence="4" type="ORF">Q4T40_10775</name>
</gene>
<dbReference type="PANTHER" id="PTHR16943">
    <property type="entry name" value="2-METHYLCITRATE DEHYDRATASE-RELATED"/>
    <property type="match status" value="1"/>
</dbReference>
<dbReference type="Gene3D" id="3.30.1330.120">
    <property type="entry name" value="2-methylcitrate dehydratase PrpD"/>
    <property type="match status" value="1"/>
</dbReference>
<dbReference type="InterPro" id="IPR005656">
    <property type="entry name" value="MmgE_PrpD"/>
</dbReference>
<dbReference type="InterPro" id="IPR036148">
    <property type="entry name" value="MmgE/PrpD_sf"/>
</dbReference>
<dbReference type="InterPro" id="IPR045337">
    <property type="entry name" value="MmgE_PrpD_C"/>
</dbReference>
<dbReference type="InterPro" id="IPR042183">
    <property type="entry name" value="MmgE/PrpD_sf_1"/>
</dbReference>
<sequence>MATRELAAFTAGLRYDSLSPATRLMARQCILDWLACCIRGSAERPGQIIRRVVAAQGGREEATVFGAAPFRTTALQAALANGAFSHALDMDDLHNASIIHLGTVVVPAALAVAGQTGASGPALIAAIVAGYEVGARVGEAVNPEAYFYWHTTGTAGTFGAAAAAASLLGLDAEQTAHCLGSAGTQAAGLWEFLREGAMSKTLHAGKAAMNGILAAVLAREGFTGATAILEGEKGFCRAVSPVPRLEKLTAGLGGGAYKIDENSFKPYAACKHCHPAINAAQLLLRAPGFDIGRVRSIVVHTNSVAANLVDNPAPQNAYGSKFSLQYCIAAALRFGRVGVEEFAPGRAGDGELRRLMGCVAIEVDPALDAEYRRNPGKWSATVCVTMDDGERCQQFIAYPKGDPQNPVSYAETEDKFRFLAGGVCPEIVDDLLKTVAGLETLACVAGAFPG</sequence>
<feature type="domain" description="MmgE/PrpD N-terminal" evidence="2">
    <location>
        <begin position="4"/>
        <end position="242"/>
    </location>
</feature>
<keyword evidence="5" id="KW-1185">Reference proteome</keyword>
<dbReference type="Pfam" id="PF19305">
    <property type="entry name" value="MmgE_PrpD_C"/>
    <property type="match status" value="1"/>
</dbReference>
<comment type="similarity">
    <text evidence="1">Belongs to the PrpD family.</text>
</comment>
<dbReference type="SUPFAM" id="SSF103378">
    <property type="entry name" value="2-methylcitrate dehydratase PrpD"/>
    <property type="match status" value="1"/>
</dbReference>
<dbReference type="RefSeq" id="WP_413780232.1">
    <property type="nucleotide sequence ID" value="NZ_JAUOZS010000001.1"/>
</dbReference>